<gene>
    <name evidence="5" type="ORF">SAMN02745138_02433</name>
</gene>
<dbReference type="AlphaFoldDB" id="A0A1M6VQ78"/>
<dbReference type="InterPro" id="IPR036390">
    <property type="entry name" value="WH_DNA-bd_sf"/>
</dbReference>
<dbReference type="PANTHER" id="PTHR42756">
    <property type="entry name" value="TRANSCRIPTIONAL REGULATOR, MARR"/>
    <property type="match status" value="1"/>
</dbReference>
<reference evidence="5 6" key="1">
    <citation type="submission" date="2016-11" db="EMBL/GenBank/DDBJ databases">
        <authorList>
            <person name="Jaros S."/>
            <person name="Januszkiewicz K."/>
            <person name="Wedrychowicz H."/>
        </authorList>
    </citation>
    <scope>NUCLEOTIDE SEQUENCE [LARGE SCALE GENOMIC DNA]</scope>
    <source>
        <strain evidence="5 6">DSM 14214</strain>
    </source>
</reference>
<name>A0A1M6VQ78_9FIRM</name>
<dbReference type="Gene3D" id="1.10.10.10">
    <property type="entry name" value="Winged helix-like DNA-binding domain superfamily/Winged helix DNA-binding domain"/>
    <property type="match status" value="1"/>
</dbReference>
<evidence type="ECO:0000313" key="5">
    <source>
        <dbReference type="EMBL" id="SHK83650.1"/>
    </source>
</evidence>
<dbReference type="PANTHER" id="PTHR42756:SF1">
    <property type="entry name" value="TRANSCRIPTIONAL REPRESSOR OF EMRAB OPERON"/>
    <property type="match status" value="1"/>
</dbReference>
<proteinExistence type="predicted"/>
<evidence type="ECO:0000256" key="2">
    <source>
        <dbReference type="ARBA" id="ARBA00023125"/>
    </source>
</evidence>
<dbReference type="EMBL" id="FRAH01000048">
    <property type="protein sequence ID" value="SHK83650.1"/>
    <property type="molecule type" value="Genomic_DNA"/>
</dbReference>
<dbReference type="PROSITE" id="PS50995">
    <property type="entry name" value="HTH_MARR_2"/>
    <property type="match status" value="1"/>
</dbReference>
<dbReference type="Proteomes" id="UP000183975">
    <property type="component" value="Unassembled WGS sequence"/>
</dbReference>
<evidence type="ECO:0000256" key="1">
    <source>
        <dbReference type="ARBA" id="ARBA00023015"/>
    </source>
</evidence>
<keyword evidence="3" id="KW-0804">Transcription</keyword>
<evidence type="ECO:0000256" key="3">
    <source>
        <dbReference type="ARBA" id="ARBA00023163"/>
    </source>
</evidence>
<dbReference type="GO" id="GO:0003677">
    <property type="term" value="F:DNA binding"/>
    <property type="evidence" value="ECO:0007669"/>
    <property type="project" value="UniProtKB-KW"/>
</dbReference>
<accession>A0A1M6VQ78</accession>
<dbReference type="PRINTS" id="PR00598">
    <property type="entry name" value="HTHMARR"/>
</dbReference>
<dbReference type="InterPro" id="IPR000835">
    <property type="entry name" value="HTH_MarR-typ"/>
</dbReference>
<sequence length="149" mass="17055">MNYEDAHQLGRLILKLANMLIKNRNRHLEAIGLTTSQADSLQYFLANPESTVTELKDYLEITHQTARGLVQRIEEKGLVSLTPSVVDGRCRSISPTENGKDLGVKMAHNREMTVLRLLSGMTEEEQETFYRLLKMAYENIKNEEKEMLS</sequence>
<dbReference type="InterPro" id="IPR036388">
    <property type="entry name" value="WH-like_DNA-bd_sf"/>
</dbReference>
<dbReference type="GO" id="GO:0003700">
    <property type="term" value="F:DNA-binding transcription factor activity"/>
    <property type="evidence" value="ECO:0007669"/>
    <property type="project" value="InterPro"/>
</dbReference>
<dbReference type="SUPFAM" id="SSF46785">
    <property type="entry name" value="Winged helix' DNA-binding domain"/>
    <property type="match status" value="1"/>
</dbReference>
<evidence type="ECO:0000259" key="4">
    <source>
        <dbReference type="PROSITE" id="PS50995"/>
    </source>
</evidence>
<organism evidence="5 6">
    <name type="scientific">Anaerotignum lactatifermentans DSM 14214</name>
    <dbReference type="NCBI Taxonomy" id="1121323"/>
    <lineage>
        <taxon>Bacteria</taxon>
        <taxon>Bacillati</taxon>
        <taxon>Bacillota</taxon>
        <taxon>Clostridia</taxon>
        <taxon>Lachnospirales</taxon>
        <taxon>Anaerotignaceae</taxon>
        <taxon>Anaerotignum</taxon>
    </lineage>
</organism>
<dbReference type="SMART" id="SM00347">
    <property type="entry name" value="HTH_MARR"/>
    <property type="match status" value="1"/>
</dbReference>
<feature type="domain" description="HTH marR-type" evidence="4">
    <location>
        <begin position="6"/>
        <end position="138"/>
    </location>
</feature>
<keyword evidence="1" id="KW-0805">Transcription regulation</keyword>
<protein>
    <submittedName>
        <fullName evidence="5">DNA-binding transcriptional regulator, MarR family</fullName>
    </submittedName>
</protein>
<dbReference type="RefSeq" id="WP_072852179.1">
    <property type="nucleotide sequence ID" value="NZ_FRAH01000048.1"/>
</dbReference>
<evidence type="ECO:0000313" key="6">
    <source>
        <dbReference type="Proteomes" id="UP000183975"/>
    </source>
</evidence>
<dbReference type="OrthoDB" id="2297442at2"/>
<dbReference type="Pfam" id="PF12802">
    <property type="entry name" value="MarR_2"/>
    <property type="match status" value="1"/>
</dbReference>
<keyword evidence="6" id="KW-1185">Reference proteome</keyword>
<keyword evidence="2 5" id="KW-0238">DNA-binding</keyword>